<protein>
    <submittedName>
        <fullName evidence="1">Uncharacterized protein</fullName>
    </submittedName>
</protein>
<name>X1HRF9_9ZZZZ</name>
<gene>
    <name evidence="1" type="ORF">S03H2_53184</name>
</gene>
<reference evidence="1" key="1">
    <citation type="journal article" date="2014" name="Front. Microbiol.">
        <title>High frequency of phylogenetically diverse reductive dehalogenase-homologous genes in deep subseafloor sedimentary metagenomes.</title>
        <authorList>
            <person name="Kawai M."/>
            <person name="Futagami T."/>
            <person name="Toyoda A."/>
            <person name="Takaki Y."/>
            <person name="Nishi S."/>
            <person name="Hori S."/>
            <person name="Arai W."/>
            <person name="Tsubouchi T."/>
            <person name="Morono Y."/>
            <person name="Uchiyama I."/>
            <person name="Ito T."/>
            <person name="Fujiyama A."/>
            <person name="Inagaki F."/>
            <person name="Takami H."/>
        </authorList>
    </citation>
    <scope>NUCLEOTIDE SEQUENCE</scope>
    <source>
        <strain evidence="1">Expedition CK06-06</strain>
    </source>
</reference>
<dbReference type="EMBL" id="BARU01033843">
    <property type="protein sequence ID" value="GAH72042.1"/>
    <property type="molecule type" value="Genomic_DNA"/>
</dbReference>
<sequence>MAKKRSRPETYPTKIGGRTVRVTVPDAIDQDVLFDALRDNLSPRAIAAVISCLRINRTNNRAVDEQVHWFAEELVKLLGGPGQQTRLAEELGL</sequence>
<dbReference type="AlphaFoldDB" id="X1HRF9"/>
<proteinExistence type="predicted"/>
<accession>X1HRF9</accession>
<organism evidence="1">
    <name type="scientific">marine sediment metagenome</name>
    <dbReference type="NCBI Taxonomy" id="412755"/>
    <lineage>
        <taxon>unclassified sequences</taxon>
        <taxon>metagenomes</taxon>
        <taxon>ecological metagenomes</taxon>
    </lineage>
</organism>
<evidence type="ECO:0000313" key="1">
    <source>
        <dbReference type="EMBL" id="GAH72042.1"/>
    </source>
</evidence>
<comment type="caution">
    <text evidence="1">The sequence shown here is derived from an EMBL/GenBank/DDBJ whole genome shotgun (WGS) entry which is preliminary data.</text>
</comment>